<dbReference type="CDD" id="cd07381">
    <property type="entry name" value="MPP_CapA"/>
    <property type="match status" value="1"/>
</dbReference>
<dbReference type="Proteomes" id="UP000028549">
    <property type="component" value="Unassembled WGS sequence"/>
</dbReference>
<dbReference type="SUPFAM" id="SSF56300">
    <property type="entry name" value="Metallo-dependent phosphatases"/>
    <property type="match status" value="1"/>
</dbReference>
<dbReference type="PANTHER" id="PTHR33393:SF12">
    <property type="entry name" value="CAPSULE BIOSYNTHESIS PROTEIN CAPA"/>
    <property type="match status" value="1"/>
</dbReference>
<evidence type="ECO:0000256" key="1">
    <source>
        <dbReference type="ARBA" id="ARBA00005662"/>
    </source>
</evidence>
<dbReference type="STRING" id="246786.GS18_0205450"/>
<comment type="caution">
    <text evidence="4">The sequence shown here is derived from an EMBL/GenBank/DDBJ whole genome shotgun (WGS) entry which is preliminary data.</text>
</comment>
<keyword evidence="5" id="KW-1185">Reference proteome</keyword>
<evidence type="ECO:0000313" key="4">
    <source>
        <dbReference type="EMBL" id="KEZ54367.1"/>
    </source>
</evidence>
<gene>
    <name evidence="4" type="ORF">GS18_0205450</name>
</gene>
<feature type="chain" id="PRO_5038981612" description="Capsule synthesis protein CapA domain-containing protein" evidence="2">
    <location>
        <begin position="25"/>
        <end position="375"/>
    </location>
</feature>
<dbReference type="RefSeq" id="WP_029565672.1">
    <property type="nucleotide sequence ID" value="NZ_JNVC02000001.1"/>
</dbReference>
<evidence type="ECO:0000256" key="2">
    <source>
        <dbReference type="SAM" id="SignalP"/>
    </source>
</evidence>
<dbReference type="InterPro" id="IPR052169">
    <property type="entry name" value="CW_Biosynth-Accessory"/>
</dbReference>
<dbReference type="OrthoDB" id="9810906at2"/>
<dbReference type="EMBL" id="JNVC02000001">
    <property type="protein sequence ID" value="KEZ54367.1"/>
    <property type="molecule type" value="Genomic_DNA"/>
</dbReference>
<accession>A0A084H455</accession>
<feature type="domain" description="Capsule synthesis protein CapA" evidence="3">
    <location>
        <begin position="55"/>
        <end position="301"/>
    </location>
</feature>
<dbReference type="AlphaFoldDB" id="A0A084H455"/>
<proteinExistence type="inferred from homology"/>
<name>A0A084H455_METID</name>
<dbReference type="PANTHER" id="PTHR33393">
    <property type="entry name" value="POLYGLUTAMINE SYNTHESIS ACCESSORY PROTEIN RV0574C-RELATED"/>
    <property type="match status" value="1"/>
</dbReference>
<comment type="similarity">
    <text evidence="1">Belongs to the CapA family.</text>
</comment>
<dbReference type="InterPro" id="IPR019079">
    <property type="entry name" value="Capsule_synth_CapA"/>
</dbReference>
<dbReference type="InterPro" id="IPR029052">
    <property type="entry name" value="Metallo-depent_PP-like"/>
</dbReference>
<feature type="signal peptide" evidence="2">
    <location>
        <begin position="1"/>
        <end position="24"/>
    </location>
</feature>
<protein>
    <recommendedName>
        <fullName evidence="3">Capsule synthesis protein CapA domain-containing protein</fullName>
    </recommendedName>
</protein>
<organism evidence="4 5">
    <name type="scientific">Metabacillus indicus</name>
    <name type="common">Bacillus indicus</name>
    <dbReference type="NCBI Taxonomy" id="246786"/>
    <lineage>
        <taxon>Bacteria</taxon>
        <taxon>Bacillati</taxon>
        <taxon>Bacillota</taxon>
        <taxon>Bacilli</taxon>
        <taxon>Bacillales</taxon>
        <taxon>Bacillaceae</taxon>
        <taxon>Metabacillus</taxon>
    </lineage>
</organism>
<evidence type="ECO:0000259" key="3">
    <source>
        <dbReference type="SMART" id="SM00854"/>
    </source>
</evidence>
<keyword evidence="2" id="KW-0732">Signal</keyword>
<reference evidence="4 5" key="1">
    <citation type="journal article" date="2005" name="Int. J. Syst. Evol. Microbiol.">
        <title>Bacillus cibi sp. nov., isolated from jeotgal, a traditional Korean fermented seafood.</title>
        <authorList>
            <person name="Yoon J.H."/>
            <person name="Lee C.H."/>
            <person name="Oh T.K."/>
        </authorList>
    </citation>
    <scope>NUCLEOTIDE SEQUENCE [LARGE SCALE GENOMIC DNA]</scope>
    <source>
        <strain evidence="4 5">DSM 16189</strain>
    </source>
</reference>
<dbReference type="Gene3D" id="3.60.21.10">
    <property type="match status" value="1"/>
</dbReference>
<dbReference type="Pfam" id="PF09587">
    <property type="entry name" value="PGA_cap"/>
    <property type="match status" value="1"/>
</dbReference>
<evidence type="ECO:0000313" key="5">
    <source>
        <dbReference type="Proteomes" id="UP000028549"/>
    </source>
</evidence>
<sequence>MKKKWIITAAAAIAAMGTAAFFLAADPAEAPQKKVELHQTIQTKHQSKSFQSELTMSAIGDILIHGRVYNDAKQPSGTYDFKPMIKDVKPLIGQADITFANQETMIGGTEIGLSTYPSFNSPFEVIDAFQDAGVDIAGIANNHTLDRGEKAILNATARYDEIQMPYVGSYRSPKDAEEPRILNVNGIKLGFLAYTYGTNGIPVPEGKPHLVNLIDKPKMKREIQEMKKQADAVIVSMHWGVEYIRLPNEEQQELARFLADEGVHLVIGHHPHVLQPMEWVNGQDGNRTFVVYSLGNFLSGQVSDYKDIGGIFSIKISKKAENGNKQIQLAEPSFEPTIVVSQNNRTYRVKELKNVNAAQNKEIQEHMFQYLNQSE</sequence>
<dbReference type="SMART" id="SM00854">
    <property type="entry name" value="PGA_cap"/>
    <property type="match status" value="1"/>
</dbReference>